<sequence>MNRPASPAQALMRTLRSGLSLPPSSDITPLLPLARQALAFIDRGAADDPVTAAQASELAYLLVALLEAGDESFSRQAFPLLFRLGVEGEVLAVTHLGNMPEEQALALLAGLGDEEKLLFANAFFRRPRAERPKTAAFCLDVVAAVVERTPDELLILLDLLANRHEYPALPLRNALIRGRLGRWLTQLLQMDLSAEQSRYMARVAGRLREPGLVEKLAARLGLVDEVSAEIICRALAETPGIDPTVAAEPAQALLGATEPSLTAAALAVLVRCDESRAATAVAALAAAAPGRIAELAPALAGMSLAAFGQALRGLPPEPRRAVLVAVYAVLAAALPEAAQDAARTLAKAGLVPASLGQALATDLANRSRAASRPFPKRAPLPGPAASPETSKGLWNRVKTMVSSQPGSQPGEVSDTLRREMREAGGVFHNRQILWTNFDGVPVAAVAFTRSVLKAVSFVQATFTGTTFDGVQFTDVQFERARMDGVVFRRCRFQNCRFTEAVWEQVRFEDCDLRLCAFGNLAGRTVAMTGVDALECDFFSAALSNLTMTRCRFRAVSLVRAVLHDFSCQGVLFSDCLFEMAVFPRADLAGVRTEGCYFAGSRFAGPTDEPDILGAMAKDESLALLDAAGCGPPLPAELTDSTGLRLLAGICDAMLSGRDIRRRRLSLLANNKRRLAWARRRLGETGAGFLEMLPGLIAAGAVRDETGLRPAPAARIAGYHPTLTAARLLATHFGQQAVQAQAASPDAIAVEAVYTIGSVGTVAQSDDSDLDVWVVVAQSDADRPDLPAFQDKLDAISRQADRDYGLEIHFFRMSVADIHNNIFGYSEDEGYGSAQGCLLKEEFYRTALVIAGKKPAWWCVAPDIGQEAYAKALAVMGRSAADVAADSLDFGCVRAIAGDEFFGASLWMIVKSLTSPFKSIIKFGLLEKYAAHPGNPELLCETLKTFVCANQGGLWRCDPYALLFQEVSRHYQELGQKGAVELLRQAFLQKTGFDPGNEYASPTGETILDHFFPYAPPSFGSCPPPPKKAGQTDEDGFAQAMALCDAISSYFLKAYERLKNRSAELASGGGLTERDQTMLSRRIGASFGQRVGKVMRLPFLRPGRHLFGSLEIGVEKGEGREMTYLCRGEPAPGGDRKTRKRETLRQEGSVVRLAAWLVANALYRKGLHLQATTLPAPLTLPDIAGLMQAVCDVFPVWQTFNPPLSWGLSGERVTAALLVVNMLAPREERGTVSVDTLYATNWGELFHLERTVALGPLSESPRDYLIEAMGLTLDPDARIAVFAPAKSQCQAVRRAKR</sequence>
<feature type="region of interest" description="Disordered" evidence="1">
    <location>
        <begin position="1123"/>
        <end position="1142"/>
    </location>
</feature>
<dbReference type="Gene3D" id="2.160.20.80">
    <property type="entry name" value="E3 ubiquitin-protein ligase SopA"/>
    <property type="match status" value="2"/>
</dbReference>
<evidence type="ECO:0000256" key="1">
    <source>
        <dbReference type="SAM" id="MobiDB-lite"/>
    </source>
</evidence>
<dbReference type="OrthoDB" id="5436892at2"/>
<proteinExistence type="predicted"/>
<dbReference type="InterPro" id="IPR024685">
    <property type="entry name" value="Adenylate_cyclase_1_N"/>
</dbReference>
<keyword evidence="4" id="KW-1185">Reference proteome</keyword>
<accession>A0A7C9IUX3</accession>
<name>A0A7C9IUX3_9BACT</name>
<dbReference type="Pfam" id="PF13599">
    <property type="entry name" value="Pentapeptide_4"/>
    <property type="match status" value="1"/>
</dbReference>
<dbReference type="InterPro" id="IPR000274">
    <property type="entry name" value="Adenylate_cyclase_1"/>
</dbReference>
<dbReference type="InterPro" id="IPR001646">
    <property type="entry name" value="5peptide_repeat"/>
</dbReference>
<dbReference type="Pfam" id="PF12633">
    <property type="entry name" value="Adenyl_cycl_N"/>
    <property type="match status" value="1"/>
</dbReference>
<dbReference type="SUPFAM" id="SSF141571">
    <property type="entry name" value="Pentapeptide repeat-like"/>
    <property type="match status" value="1"/>
</dbReference>
<evidence type="ECO:0000259" key="2">
    <source>
        <dbReference type="Pfam" id="PF12633"/>
    </source>
</evidence>
<comment type="caution">
    <text evidence="3">The sequence shown here is derived from an EMBL/GenBank/DDBJ whole genome shotgun (WGS) entry which is preliminary data.</text>
</comment>
<dbReference type="GO" id="GO:0004016">
    <property type="term" value="F:adenylate cyclase activity"/>
    <property type="evidence" value="ECO:0007669"/>
    <property type="project" value="InterPro"/>
</dbReference>
<feature type="domain" description="Adenylate cyclase class-I N-terminal" evidence="2">
    <location>
        <begin position="665"/>
        <end position="857"/>
    </location>
</feature>
<evidence type="ECO:0000313" key="4">
    <source>
        <dbReference type="Proteomes" id="UP000482487"/>
    </source>
</evidence>
<dbReference type="PANTHER" id="PTHR38760">
    <property type="entry name" value="ADENYLATE CYCLASE"/>
    <property type="match status" value="1"/>
</dbReference>
<dbReference type="EMBL" id="WVUD01000011">
    <property type="protein sequence ID" value="MYL83183.1"/>
    <property type="molecule type" value="Genomic_DNA"/>
</dbReference>
<dbReference type="RefSeq" id="WP_160960285.1">
    <property type="nucleotide sequence ID" value="NZ_WVUD01000011.1"/>
</dbReference>
<dbReference type="GO" id="GO:0006171">
    <property type="term" value="P:cAMP biosynthetic process"/>
    <property type="evidence" value="ECO:0007669"/>
    <property type="project" value="InterPro"/>
</dbReference>
<gene>
    <name evidence="3" type="ORF">GTA51_08540</name>
</gene>
<dbReference type="Proteomes" id="UP000482487">
    <property type="component" value="Unassembled WGS sequence"/>
</dbReference>
<dbReference type="PANTHER" id="PTHR38760:SF1">
    <property type="entry name" value="ADENYLATE CYCLASE"/>
    <property type="match status" value="1"/>
</dbReference>
<dbReference type="Pfam" id="PF01295">
    <property type="entry name" value="Adenylate_cycl"/>
    <property type="match status" value="1"/>
</dbReference>
<protein>
    <submittedName>
        <fullName evidence="3">Adenylate cyclase</fullName>
    </submittedName>
</protein>
<evidence type="ECO:0000313" key="3">
    <source>
        <dbReference type="EMBL" id="MYL83183.1"/>
    </source>
</evidence>
<reference evidence="3 4" key="1">
    <citation type="submission" date="2020-01" db="EMBL/GenBank/DDBJ databases">
        <title>Genome sequence of Desulfovibrio aerotolerans DSM 16695(T).</title>
        <authorList>
            <person name="Karnachuk O."/>
            <person name="Avakyan M."/>
            <person name="Mardanov A."/>
            <person name="Kadnikov V."/>
            <person name="Ravin N."/>
        </authorList>
    </citation>
    <scope>NUCLEOTIDE SEQUENCE [LARGE SCALE GENOMIC DNA]</scope>
    <source>
        <strain evidence="3 4">DSM 16695</strain>
    </source>
</reference>
<feature type="region of interest" description="Disordered" evidence="1">
    <location>
        <begin position="369"/>
        <end position="392"/>
    </location>
</feature>
<organism evidence="3 4">
    <name type="scientific">Solidesulfovibrio aerotolerans</name>
    <dbReference type="NCBI Taxonomy" id="295255"/>
    <lineage>
        <taxon>Bacteria</taxon>
        <taxon>Pseudomonadati</taxon>
        <taxon>Thermodesulfobacteriota</taxon>
        <taxon>Desulfovibrionia</taxon>
        <taxon>Desulfovibrionales</taxon>
        <taxon>Desulfovibrionaceae</taxon>
        <taxon>Solidesulfovibrio</taxon>
    </lineage>
</organism>